<dbReference type="Proteomes" id="UP001175226">
    <property type="component" value="Unassembled WGS sequence"/>
</dbReference>
<comment type="caution">
    <text evidence="1">The sequence shown here is derived from an EMBL/GenBank/DDBJ whole genome shotgun (WGS) entry which is preliminary data.</text>
</comment>
<accession>A0AA39K3A0</accession>
<name>A0AA39K3A0_9AGAR</name>
<reference evidence="1" key="1">
    <citation type="submission" date="2023-06" db="EMBL/GenBank/DDBJ databases">
        <authorList>
            <consortium name="Lawrence Berkeley National Laboratory"/>
            <person name="Ahrendt S."/>
            <person name="Sahu N."/>
            <person name="Indic B."/>
            <person name="Wong-Bajracharya J."/>
            <person name="Merenyi Z."/>
            <person name="Ke H.-M."/>
            <person name="Monk M."/>
            <person name="Kocsube S."/>
            <person name="Drula E."/>
            <person name="Lipzen A."/>
            <person name="Balint B."/>
            <person name="Henrissat B."/>
            <person name="Andreopoulos B."/>
            <person name="Martin F.M."/>
            <person name="Harder C.B."/>
            <person name="Rigling D."/>
            <person name="Ford K.L."/>
            <person name="Foster G.D."/>
            <person name="Pangilinan J."/>
            <person name="Papanicolaou A."/>
            <person name="Barry K."/>
            <person name="LaButti K."/>
            <person name="Viragh M."/>
            <person name="Koriabine M."/>
            <person name="Yan M."/>
            <person name="Riley R."/>
            <person name="Champramary S."/>
            <person name="Plett K.L."/>
            <person name="Tsai I.J."/>
            <person name="Slot J."/>
            <person name="Sipos G."/>
            <person name="Plett J."/>
            <person name="Nagy L.G."/>
            <person name="Grigoriev I.V."/>
        </authorList>
    </citation>
    <scope>NUCLEOTIDE SEQUENCE</scope>
    <source>
        <strain evidence="1">FPL87.14</strain>
    </source>
</reference>
<evidence type="ECO:0000313" key="2">
    <source>
        <dbReference type="Proteomes" id="UP001175226"/>
    </source>
</evidence>
<gene>
    <name evidence="1" type="ORF">EV421DRAFT_1731209</name>
</gene>
<sequence>MSNWKDLVVIYSSMRRQVCSTSRQDHKTLALKGGLTENLLRPYDSTPGEGRHRLGASPPKLAMRPNKVQAIGVWYLRPVPARFAEPATVDFIDDTEVRNNVEGLKHLTDSLATFNAKLADMNVSTTDWSQAYLDRPNDGA</sequence>
<keyword evidence="2" id="KW-1185">Reference proteome</keyword>
<dbReference type="EMBL" id="JAUEPT010000004">
    <property type="protein sequence ID" value="KAK0452591.1"/>
    <property type="molecule type" value="Genomic_DNA"/>
</dbReference>
<dbReference type="AlphaFoldDB" id="A0AA39K3A0"/>
<organism evidence="1 2">
    <name type="scientific">Armillaria borealis</name>
    <dbReference type="NCBI Taxonomy" id="47425"/>
    <lineage>
        <taxon>Eukaryota</taxon>
        <taxon>Fungi</taxon>
        <taxon>Dikarya</taxon>
        <taxon>Basidiomycota</taxon>
        <taxon>Agaricomycotina</taxon>
        <taxon>Agaricomycetes</taxon>
        <taxon>Agaricomycetidae</taxon>
        <taxon>Agaricales</taxon>
        <taxon>Marasmiineae</taxon>
        <taxon>Physalacriaceae</taxon>
        <taxon>Armillaria</taxon>
    </lineage>
</organism>
<proteinExistence type="predicted"/>
<evidence type="ECO:0000313" key="1">
    <source>
        <dbReference type="EMBL" id="KAK0452591.1"/>
    </source>
</evidence>
<protein>
    <submittedName>
        <fullName evidence="1">Uncharacterized protein</fullName>
    </submittedName>
</protein>